<dbReference type="InterPro" id="IPR029787">
    <property type="entry name" value="Nucleotide_cyclase"/>
</dbReference>
<dbReference type="SUPFAM" id="SSF55073">
    <property type="entry name" value="Nucleotide cyclase"/>
    <property type="match status" value="1"/>
</dbReference>
<dbReference type="SMART" id="SM00267">
    <property type="entry name" value="GGDEF"/>
    <property type="match status" value="1"/>
</dbReference>
<comment type="caution">
    <text evidence="2">The sequence shown here is derived from an EMBL/GenBank/DDBJ whole genome shotgun (WGS) entry which is preliminary data.</text>
</comment>
<protein>
    <submittedName>
        <fullName evidence="2">Diguanylate cyclase</fullName>
    </submittedName>
</protein>
<gene>
    <name evidence="2" type="ORF">GNT65_19005</name>
</gene>
<evidence type="ECO:0000259" key="1">
    <source>
        <dbReference type="PROSITE" id="PS50887"/>
    </source>
</evidence>
<dbReference type="Gene3D" id="3.30.70.270">
    <property type="match status" value="1"/>
</dbReference>
<dbReference type="Proteomes" id="UP000474778">
    <property type="component" value="Unassembled WGS sequence"/>
</dbReference>
<dbReference type="InterPro" id="IPR000160">
    <property type="entry name" value="GGDEF_dom"/>
</dbReference>
<proteinExistence type="predicted"/>
<dbReference type="EMBL" id="WRPA01000024">
    <property type="protein sequence ID" value="MXR70749.1"/>
    <property type="molecule type" value="Genomic_DNA"/>
</dbReference>
<dbReference type="InterPro" id="IPR043128">
    <property type="entry name" value="Rev_trsase/Diguanyl_cyclase"/>
</dbReference>
<dbReference type="PROSITE" id="PS50887">
    <property type="entry name" value="GGDEF"/>
    <property type="match status" value="1"/>
</dbReference>
<feature type="domain" description="GGDEF" evidence="1">
    <location>
        <begin position="195"/>
        <end position="315"/>
    </location>
</feature>
<reference evidence="2 3" key="1">
    <citation type="submission" date="2019-12" db="EMBL/GenBank/DDBJ databases">
        <title>Shewanella insulae sp. nov., isolated from a tidal flat.</title>
        <authorList>
            <person name="Yoon J.-H."/>
        </authorList>
    </citation>
    <scope>NUCLEOTIDE SEQUENCE [LARGE SCALE GENOMIC DNA]</scope>
    <source>
        <strain evidence="2 3">JBTF-M18</strain>
    </source>
</reference>
<dbReference type="AlphaFoldDB" id="A0A6L7I2F0"/>
<keyword evidence="3" id="KW-1185">Reference proteome</keyword>
<dbReference type="RefSeq" id="WP_160798757.1">
    <property type="nucleotide sequence ID" value="NZ_WRPA01000024.1"/>
</dbReference>
<sequence>MLIECVETSHWLREADHPAITLPRWQQQVDLLNEFYQAQASLVLQCIDGEYQVVCSRQHTDLNLYAGTQFHDASLTLALKAHTGYGLLDLAKSQDPNSHLARFNSLLALPLYWSDGQAFGILLICDSQRNKHFQRLLPLMENAKALIQAELKHLYLMQQIQMMSVQDDLTCMLNPYGFNLMAPRQLSLSRRFGSHAGIVLLQDMTPYKGVMEQSQGLRQLARVIHHNMRDADVSARIEDGLFAILAFVDSQANLESLTKRLLKQIAKEEIKAEIAIGVSFFTPTTHLAIEPMVEAARQNLQANRELKQKHQGEKA</sequence>
<evidence type="ECO:0000313" key="3">
    <source>
        <dbReference type="Proteomes" id="UP000474778"/>
    </source>
</evidence>
<dbReference type="Pfam" id="PF00990">
    <property type="entry name" value="GGDEF"/>
    <property type="match status" value="1"/>
</dbReference>
<evidence type="ECO:0000313" key="2">
    <source>
        <dbReference type="EMBL" id="MXR70749.1"/>
    </source>
</evidence>
<organism evidence="2 3">
    <name type="scientific">Shewanella insulae</name>
    <dbReference type="NCBI Taxonomy" id="2681496"/>
    <lineage>
        <taxon>Bacteria</taxon>
        <taxon>Pseudomonadati</taxon>
        <taxon>Pseudomonadota</taxon>
        <taxon>Gammaproteobacteria</taxon>
        <taxon>Alteromonadales</taxon>
        <taxon>Shewanellaceae</taxon>
        <taxon>Shewanella</taxon>
    </lineage>
</organism>
<name>A0A6L7I2F0_9GAMM</name>
<accession>A0A6L7I2F0</accession>